<accession>A0A838L1R6</accession>
<name>A0A838L1R6_9SPHN</name>
<dbReference type="Proteomes" id="UP000570166">
    <property type="component" value="Unassembled WGS sequence"/>
</dbReference>
<reference evidence="1 2" key="1">
    <citation type="submission" date="2020-07" db="EMBL/GenBank/DDBJ databases">
        <authorList>
            <person name="Sun Q."/>
        </authorList>
    </citation>
    <scope>NUCLEOTIDE SEQUENCE [LARGE SCALE GENOMIC DNA]</scope>
    <source>
        <strain evidence="1 2">CGMCC 1.13654</strain>
    </source>
</reference>
<organism evidence="1 2">
    <name type="scientific">Sphingomonas chungangi</name>
    <dbReference type="NCBI Taxonomy" id="2683589"/>
    <lineage>
        <taxon>Bacteria</taxon>
        <taxon>Pseudomonadati</taxon>
        <taxon>Pseudomonadota</taxon>
        <taxon>Alphaproteobacteria</taxon>
        <taxon>Sphingomonadales</taxon>
        <taxon>Sphingomonadaceae</taxon>
        <taxon>Sphingomonas</taxon>
    </lineage>
</organism>
<proteinExistence type="predicted"/>
<evidence type="ECO:0000313" key="2">
    <source>
        <dbReference type="Proteomes" id="UP000570166"/>
    </source>
</evidence>
<comment type="caution">
    <text evidence="1">The sequence shown here is derived from an EMBL/GenBank/DDBJ whole genome shotgun (WGS) entry which is preliminary data.</text>
</comment>
<sequence length="194" mass="19212">MDETVETLLIGVRADTQTFAQDTAAMQASLQTSLGTGADRAATLIENGLARAVRSGKLSFADLEQTALSVLSEIAAQAVKSGIAALLGGGSGGSGDGGLLSLGTGLLTSVLGLPGRATGGPVSPGRPYVVGEQGPELFVPTSAGSIATAGSAPARDVRVAISINAPTGTEPRALAQSSRQVARAVSRALAMADR</sequence>
<protein>
    <submittedName>
        <fullName evidence="1">Tail tape measure protein</fullName>
    </submittedName>
</protein>
<keyword evidence="2" id="KW-1185">Reference proteome</keyword>
<dbReference type="AlphaFoldDB" id="A0A838L1R6"/>
<gene>
    <name evidence="1" type="ORF">HZF05_02645</name>
</gene>
<dbReference type="RefSeq" id="WP_160365053.1">
    <property type="nucleotide sequence ID" value="NZ_JACEIB010000001.1"/>
</dbReference>
<dbReference type="EMBL" id="JACEIB010000001">
    <property type="protein sequence ID" value="MBA2932987.1"/>
    <property type="molecule type" value="Genomic_DNA"/>
</dbReference>
<evidence type="ECO:0000313" key="1">
    <source>
        <dbReference type="EMBL" id="MBA2932987.1"/>
    </source>
</evidence>